<dbReference type="EMBL" id="JBHSMG010000001">
    <property type="protein sequence ID" value="MFC5500732.1"/>
    <property type="molecule type" value="Genomic_DNA"/>
</dbReference>
<organism evidence="3 4">
    <name type="scientific">Lysinimonas soli</name>
    <dbReference type="NCBI Taxonomy" id="1074233"/>
    <lineage>
        <taxon>Bacteria</taxon>
        <taxon>Bacillati</taxon>
        <taxon>Actinomycetota</taxon>
        <taxon>Actinomycetes</taxon>
        <taxon>Micrococcales</taxon>
        <taxon>Microbacteriaceae</taxon>
        <taxon>Lysinimonas</taxon>
    </lineage>
</organism>
<reference evidence="4" key="1">
    <citation type="journal article" date="2019" name="Int. J. Syst. Evol. Microbiol.">
        <title>The Global Catalogue of Microorganisms (GCM) 10K type strain sequencing project: providing services to taxonomists for standard genome sequencing and annotation.</title>
        <authorList>
            <consortium name="The Broad Institute Genomics Platform"/>
            <consortium name="The Broad Institute Genome Sequencing Center for Infectious Disease"/>
            <person name="Wu L."/>
            <person name="Ma J."/>
        </authorList>
    </citation>
    <scope>NUCLEOTIDE SEQUENCE [LARGE SCALE GENOMIC DNA]</scope>
    <source>
        <strain evidence="4">CGMCC 4.6997</strain>
    </source>
</reference>
<evidence type="ECO:0000259" key="2">
    <source>
        <dbReference type="Pfam" id="PF00561"/>
    </source>
</evidence>
<dbReference type="Pfam" id="PF00561">
    <property type="entry name" value="Abhydrolase_1"/>
    <property type="match status" value="1"/>
</dbReference>
<dbReference type="SUPFAM" id="SSF53474">
    <property type="entry name" value="alpha/beta-Hydrolases"/>
    <property type="match status" value="1"/>
</dbReference>
<evidence type="ECO:0000313" key="3">
    <source>
        <dbReference type="EMBL" id="MFC5500732.1"/>
    </source>
</evidence>
<evidence type="ECO:0000313" key="4">
    <source>
        <dbReference type="Proteomes" id="UP001596039"/>
    </source>
</evidence>
<accession>A0ABW0NNK6</accession>
<dbReference type="InterPro" id="IPR000073">
    <property type="entry name" value="AB_hydrolase_1"/>
</dbReference>
<dbReference type="PANTHER" id="PTHR43798:SF31">
    <property type="entry name" value="AB HYDROLASE SUPERFAMILY PROTEIN YCLE"/>
    <property type="match status" value="1"/>
</dbReference>
<evidence type="ECO:0000256" key="1">
    <source>
        <dbReference type="ARBA" id="ARBA00022801"/>
    </source>
</evidence>
<dbReference type="Gene3D" id="3.40.50.1820">
    <property type="entry name" value="alpha/beta hydrolase"/>
    <property type="match status" value="1"/>
</dbReference>
<gene>
    <name evidence="3" type="ORF">ACFPJ4_00605</name>
</gene>
<proteinExistence type="predicted"/>
<name>A0ABW0NNK6_9MICO</name>
<dbReference type="InterPro" id="IPR029058">
    <property type="entry name" value="AB_hydrolase_fold"/>
</dbReference>
<sequence>MPPVSVEELDGLERTRGAMVDIAFRVRGDGPAIVLLHGTSANHAVWEPVAEALAGSATVICLDQRGHGRSDKPASGYTGKDFAGDVITVLDALGIDRAIVGGHSLGARNAWLVGAAHPERTRAVLAVDYTPYVETAVIDELASRVAAGDRAFSTVGEIEQYLQERYPRMPADAVARRARWGYRRLDDGSWRPLADPAAMAQLIEGLRTPWAEEFAAVAVPMTDLRGADSRIVSEAAWNAAIAARPQDRWVVDPGSDHYVPEENPGLIITELEHLLATTV</sequence>
<keyword evidence="1 3" id="KW-0378">Hydrolase</keyword>
<dbReference type="RefSeq" id="WP_386738336.1">
    <property type="nucleotide sequence ID" value="NZ_JBHSMG010000001.1"/>
</dbReference>
<dbReference type="PANTHER" id="PTHR43798">
    <property type="entry name" value="MONOACYLGLYCEROL LIPASE"/>
    <property type="match status" value="1"/>
</dbReference>
<keyword evidence="4" id="KW-1185">Reference proteome</keyword>
<feature type="domain" description="AB hydrolase-1" evidence="2">
    <location>
        <begin position="31"/>
        <end position="264"/>
    </location>
</feature>
<dbReference type="GO" id="GO:0016787">
    <property type="term" value="F:hydrolase activity"/>
    <property type="evidence" value="ECO:0007669"/>
    <property type="project" value="UniProtKB-KW"/>
</dbReference>
<comment type="caution">
    <text evidence="3">The sequence shown here is derived from an EMBL/GenBank/DDBJ whole genome shotgun (WGS) entry which is preliminary data.</text>
</comment>
<dbReference type="InterPro" id="IPR050266">
    <property type="entry name" value="AB_hydrolase_sf"/>
</dbReference>
<protein>
    <submittedName>
        <fullName evidence="3">Alpha/beta fold hydrolase</fullName>
    </submittedName>
</protein>
<dbReference type="Proteomes" id="UP001596039">
    <property type="component" value="Unassembled WGS sequence"/>
</dbReference>